<dbReference type="Gene3D" id="4.10.60.10">
    <property type="entry name" value="Zinc finger, CCHC-type"/>
    <property type="match status" value="1"/>
</dbReference>
<proteinExistence type="predicted"/>
<feature type="compositionally biased region" description="Basic and acidic residues" evidence="3">
    <location>
        <begin position="188"/>
        <end position="218"/>
    </location>
</feature>
<evidence type="ECO:0000313" key="5">
    <source>
        <dbReference type="EMBL" id="PIL26934.1"/>
    </source>
</evidence>
<feature type="region of interest" description="Disordered" evidence="3">
    <location>
        <begin position="872"/>
        <end position="892"/>
    </location>
</feature>
<feature type="compositionally biased region" description="Low complexity" evidence="3">
    <location>
        <begin position="460"/>
        <end position="473"/>
    </location>
</feature>
<accession>A0A2G8RZL8</accession>
<dbReference type="SUPFAM" id="SSF57756">
    <property type="entry name" value="Retrovirus zinc finger-like domains"/>
    <property type="match status" value="1"/>
</dbReference>
<reference evidence="5 6" key="1">
    <citation type="journal article" date="2015" name="Sci. Rep.">
        <title>Chromosome-level genome map provides insights into diverse defense mechanisms in the medicinal fungus Ganoderma sinense.</title>
        <authorList>
            <person name="Zhu Y."/>
            <person name="Xu J."/>
            <person name="Sun C."/>
            <person name="Zhou S."/>
            <person name="Xu H."/>
            <person name="Nelson D.R."/>
            <person name="Qian J."/>
            <person name="Song J."/>
            <person name="Luo H."/>
            <person name="Xiang L."/>
            <person name="Li Y."/>
            <person name="Xu Z."/>
            <person name="Ji A."/>
            <person name="Wang L."/>
            <person name="Lu S."/>
            <person name="Hayward A."/>
            <person name="Sun W."/>
            <person name="Li X."/>
            <person name="Schwartz D.C."/>
            <person name="Wang Y."/>
            <person name="Chen S."/>
        </authorList>
    </citation>
    <scope>NUCLEOTIDE SEQUENCE [LARGE SCALE GENOMIC DNA]</scope>
    <source>
        <strain evidence="5 6">ZZ0214-1</strain>
    </source>
</reference>
<dbReference type="SMART" id="SM00343">
    <property type="entry name" value="ZnF_C2HC"/>
    <property type="match status" value="1"/>
</dbReference>
<dbReference type="GO" id="GO:0006397">
    <property type="term" value="P:mRNA processing"/>
    <property type="evidence" value="ECO:0007669"/>
    <property type="project" value="UniProtKB-KW"/>
</dbReference>
<feature type="compositionally biased region" description="Polar residues" evidence="3">
    <location>
        <begin position="405"/>
        <end position="419"/>
    </location>
</feature>
<dbReference type="Pfam" id="PF00098">
    <property type="entry name" value="zf-CCHC"/>
    <property type="match status" value="1"/>
</dbReference>
<dbReference type="EMBL" id="AYKW01000034">
    <property type="protein sequence ID" value="PIL26934.1"/>
    <property type="molecule type" value="Genomic_DNA"/>
</dbReference>
<feature type="compositionally biased region" description="Pro residues" evidence="3">
    <location>
        <begin position="722"/>
        <end position="736"/>
    </location>
</feature>
<keyword evidence="2" id="KW-0863">Zinc-finger</keyword>
<dbReference type="Proteomes" id="UP000230002">
    <property type="component" value="Unassembled WGS sequence"/>
</dbReference>
<keyword evidence="1" id="KW-0507">mRNA processing</keyword>
<keyword evidence="2" id="KW-0479">Metal-binding</keyword>
<feature type="compositionally biased region" description="Low complexity" evidence="3">
    <location>
        <begin position="773"/>
        <end position="786"/>
    </location>
</feature>
<evidence type="ECO:0000256" key="2">
    <source>
        <dbReference type="PROSITE-ProRule" id="PRU00047"/>
    </source>
</evidence>
<gene>
    <name evidence="5" type="ORF">GSI_10072</name>
</gene>
<dbReference type="GO" id="GO:0003676">
    <property type="term" value="F:nucleic acid binding"/>
    <property type="evidence" value="ECO:0007669"/>
    <property type="project" value="InterPro"/>
</dbReference>
<feature type="region of interest" description="Disordered" evidence="3">
    <location>
        <begin position="362"/>
        <end position="521"/>
    </location>
</feature>
<dbReference type="OrthoDB" id="2758610at2759"/>
<feature type="compositionally biased region" description="Acidic residues" evidence="3">
    <location>
        <begin position="872"/>
        <end position="891"/>
    </location>
</feature>
<feature type="domain" description="CCHC-type" evidence="4">
    <location>
        <begin position="813"/>
        <end position="828"/>
    </location>
</feature>
<keyword evidence="6" id="KW-1185">Reference proteome</keyword>
<dbReference type="GO" id="GO:0008270">
    <property type="term" value="F:zinc ion binding"/>
    <property type="evidence" value="ECO:0007669"/>
    <property type="project" value="UniProtKB-KW"/>
</dbReference>
<evidence type="ECO:0000256" key="1">
    <source>
        <dbReference type="ARBA" id="ARBA00022664"/>
    </source>
</evidence>
<sequence>MSTTSNAAQGKGTSNEAAATPSLPDITLGEPLDLEASGELLDPHSLPLADPEPVPTRGGRPPSRPDATEVALGVKWGLTDYGRLMEGRSGRRVTRNTAQTVRSGESASAAPAGTYRGHRGPRLLQSVPLELTAAHPEASQDGRDPETVPRLPVETRLEGAGDREDVRRDGSLLEDMDERRDGRLLEIERRDGRHLTQSDERREGSLPDESDQRREGSSGDRISPDLPGLEIGEWRGTDGTVVRTYINPRIMQYIKDIKAPHRMPAWSELCDSSDQLGPLPAEWFPPSTSGETPVLPDTVYHDANASFEDEFWREVEEHATAAEENDLRRAIAASLSTAEADFAKRQQADTGHLDVNAIVVEVPETAESPKGHDGRYTTGQKQKHVPRATPQREFLQTFVGGNPTVRATSEPRQPPMTSTPRRHQTPASYKRDASQVPDSRWNPIAAGGGRGGGREGGNTPPDSSDPSSSSESSSSDDDGRGPSPEPDDPESDVPATPPRSKSPSKKRHRKKQREDTRETHKLLKRINLKPPAKWDGTPDLDKFDHWKYELNTWKELNKAPGYLIVKTMTNYVSGKASRFFMDHVANSSSEWSLENVYDGLFDYCFPDDFKAMLRRRLMTAKQGSLRVRDYVRELEHLASRFRDITEFQLVQIFWQGLNGYLQVELIDKGLGPETTALERLVKYAVRKEKANIEARKLQREFEGQVPGRTWGRFQNRTTGPAPYQPQRPDPRGPPPNQASGSRQGDYRNNGSQSRVQNYGGTRGQNNGQRADRQNQQNNLHSSQNGNKKAPPKRHQTVHTPEKLAELASGTPQCFTCEQPGHISRNCPQRQKARAPNVQLGAGSVRFEHLEDLADKARRTTTDIHVGAVAFTEDSDAETIGDSEDTDTDPYEPMDGSVLTEAGKLVRAKFLAYFDDEEAEAAGLNPAERFSFWCTDTTVEVTDRVPAAICERSFLDSYEITLEQLAEPRWTVSDAVQEAWKEWVTMPAPPDWADGFPDCRTRHNGHPALYWLRACVDKYMTAEYPQLMGTQDLMKVNPYKMGYLLSSVANDDKYFLTHTMVHAPGFDITPYAAALVEGHTAEDLKFFVDLGRVPPSPSSVTYAECCAHGRSPQA</sequence>
<dbReference type="InterPro" id="IPR001878">
    <property type="entry name" value="Znf_CCHC"/>
</dbReference>
<keyword evidence="2" id="KW-0862">Zinc</keyword>
<name>A0A2G8RZL8_9APHY</name>
<feature type="compositionally biased region" description="Polar residues" evidence="3">
    <location>
        <begin position="737"/>
        <end position="768"/>
    </location>
</feature>
<feature type="compositionally biased region" description="Polar residues" evidence="3">
    <location>
        <begin position="95"/>
        <end position="106"/>
    </location>
</feature>
<feature type="compositionally biased region" description="Basic and acidic residues" evidence="3">
    <location>
        <begin position="138"/>
        <end position="174"/>
    </location>
</feature>
<evidence type="ECO:0000313" key="6">
    <source>
        <dbReference type="Proteomes" id="UP000230002"/>
    </source>
</evidence>
<feature type="region of interest" description="Disordered" evidence="3">
    <location>
        <begin position="87"/>
        <end position="174"/>
    </location>
</feature>
<comment type="caution">
    <text evidence="5">The sequence shown here is derived from an EMBL/GenBank/DDBJ whole genome shotgun (WGS) entry which is preliminary data.</text>
</comment>
<feature type="region of interest" description="Disordered" evidence="3">
    <location>
        <begin position="703"/>
        <end position="798"/>
    </location>
</feature>
<feature type="region of interest" description="Disordered" evidence="3">
    <location>
        <begin position="188"/>
        <end position="233"/>
    </location>
</feature>
<feature type="compositionally biased region" description="Basic residues" evidence="3">
    <location>
        <begin position="502"/>
        <end position="511"/>
    </location>
</feature>
<feature type="compositionally biased region" description="Gly residues" evidence="3">
    <location>
        <begin position="446"/>
        <end position="456"/>
    </location>
</feature>
<evidence type="ECO:0000259" key="4">
    <source>
        <dbReference type="PROSITE" id="PS50158"/>
    </source>
</evidence>
<dbReference type="AlphaFoldDB" id="A0A2G8RZL8"/>
<protein>
    <submittedName>
        <fullName evidence="5">Transcription factor</fullName>
    </submittedName>
</protein>
<dbReference type="PROSITE" id="PS50158">
    <property type="entry name" value="ZF_CCHC"/>
    <property type="match status" value="1"/>
</dbReference>
<feature type="compositionally biased region" description="Basic and acidic residues" evidence="3">
    <location>
        <begin position="512"/>
        <end position="521"/>
    </location>
</feature>
<dbReference type="InterPro" id="IPR036875">
    <property type="entry name" value="Znf_CCHC_sf"/>
</dbReference>
<evidence type="ECO:0000256" key="3">
    <source>
        <dbReference type="SAM" id="MobiDB-lite"/>
    </source>
</evidence>
<feature type="region of interest" description="Disordered" evidence="3">
    <location>
        <begin position="1"/>
        <end position="71"/>
    </location>
</feature>
<feature type="compositionally biased region" description="Polar residues" evidence="3">
    <location>
        <begin position="1"/>
        <end position="17"/>
    </location>
</feature>
<organism evidence="5 6">
    <name type="scientific">Ganoderma sinense ZZ0214-1</name>
    <dbReference type="NCBI Taxonomy" id="1077348"/>
    <lineage>
        <taxon>Eukaryota</taxon>
        <taxon>Fungi</taxon>
        <taxon>Dikarya</taxon>
        <taxon>Basidiomycota</taxon>
        <taxon>Agaricomycotina</taxon>
        <taxon>Agaricomycetes</taxon>
        <taxon>Polyporales</taxon>
        <taxon>Polyporaceae</taxon>
        <taxon>Ganoderma</taxon>
    </lineage>
</organism>